<evidence type="ECO:0008006" key="4">
    <source>
        <dbReference type="Google" id="ProtNLM"/>
    </source>
</evidence>
<gene>
    <name evidence="2" type="ORF">BDD14_3848</name>
</gene>
<dbReference type="RefSeq" id="WP_130420066.1">
    <property type="nucleotide sequence ID" value="NZ_SHKW01000001.1"/>
</dbReference>
<dbReference type="EMBL" id="SHKW01000001">
    <property type="protein sequence ID" value="RZU42290.1"/>
    <property type="molecule type" value="Genomic_DNA"/>
</dbReference>
<sequence length="85" mass="9775">MSTATVSVDEFQALEQKVLRAVEIIKQEREARAKAETEIGNLREQLEFQTLVAQESQAAVNTLSKDRENVRQRVEKMLQQMDELV</sequence>
<dbReference type="Proteomes" id="UP000292958">
    <property type="component" value="Unassembled WGS sequence"/>
</dbReference>
<organism evidence="2 3">
    <name type="scientific">Edaphobacter modestus</name>
    <dbReference type="NCBI Taxonomy" id="388466"/>
    <lineage>
        <taxon>Bacteria</taxon>
        <taxon>Pseudomonadati</taxon>
        <taxon>Acidobacteriota</taxon>
        <taxon>Terriglobia</taxon>
        <taxon>Terriglobales</taxon>
        <taxon>Acidobacteriaceae</taxon>
        <taxon>Edaphobacter</taxon>
    </lineage>
</organism>
<feature type="coiled-coil region" evidence="1">
    <location>
        <begin position="25"/>
        <end position="80"/>
    </location>
</feature>
<evidence type="ECO:0000256" key="1">
    <source>
        <dbReference type="SAM" id="Coils"/>
    </source>
</evidence>
<accession>A0A4Q7YX30</accession>
<keyword evidence="1" id="KW-0175">Coiled coil</keyword>
<proteinExistence type="predicted"/>
<dbReference type="OrthoDB" id="123091at2"/>
<dbReference type="AlphaFoldDB" id="A0A4Q7YX30"/>
<reference evidence="2 3" key="1">
    <citation type="submission" date="2019-02" db="EMBL/GenBank/DDBJ databases">
        <title>Genomic Encyclopedia of Archaeal and Bacterial Type Strains, Phase II (KMG-II): from individual species to whole genera.</title>
        <authorList>
            <person name="Goeker M."/>
        </authorList>
    </citation>
    <scope>NUCLEOTIDE SEQUENCE [LARGE SCALE GENOMIC DNA]</scope>
    <source>
        <strain evidence="2 3">DSM 18101</strain>
    </source>
</reference>
<comment type="caution">
    <text evidence="2">The sequence shown here is derived from an EMBL/GenBank/DDBJ whole genome shotgun (WGS) entry which is preliminary data.</text>
</comment>
<evidence type="ECO:0000313" key="3">
    <source>
        <dbReference type="Proteomes" id="UP000292958"/>
    </source>
</evidence>
<protein>
    <recommendedName>
        <fullName evidence="4">Cell division protein ZapB</fullName>
    </recommendedName>
</protein>
<name>A0A4Q7YX30_9BACT</name>
<dbReference type="Gene3D" id="1.20.5.340">
    <property type="match status" value="1"/>
</dbReference>
<keyword evidence="3" id="KW-1185">Reference proteome</keyword>
<evidence type="ECO:0000313" key="2">
    <source>
        <dbReference type="EMBL" id="RZU42290.1"/>
    </source>
</evidence>